<evidence type="ECO:0000313" key="2">
    <source>
        <dbReference type="Proteomes" id="UP001308005"/>
    </source>
</evidence>
<reference evidence="2" key="1">
    <citation type="submission" date="2023-07" db="EMBL/GenBank/DDBJ databases">
        <title>The carbon used by Thiothrix.</title>
        <authorList>
            <person name="Chen L."/>
        </authorList>
    </citation>
    <scope>NUCLEOTIDE SEQUENCE [LARGE SCALE GENOMIC DNA]</scope>
</reference>
<name>A0ABU6D106_9GAMM</name>
<dbReference type="EMBL" id="JAYMYJ010000131">
    <property type="protein sequence ID" value="MEB4592328.1"/>
    <property type="molecule type" value="Genomic_DNA"/>
</dbReference>
<sequence length="178" mass="19953">MSDSDGKQNLSSYRMPESWWRTLVAVFAATSNGKYPQRSFAIIPFYTISAGTECTEQSLRGRLVVMAMHGLLEYTTSSDNKKSPRNYKLSRTGLKALDCWENASSAGCIDTIIARDYLVPNKEKTKRYKEKTKKPAFSDKKPSVLNAIESFFKLPAATVSSKQKVTAETHPHLFRGEA</sequence>
<proteinExistence type="predicted"/>
<evidence type="ECO:0000313" key="1">
    <source>
        <dbReference type="EMBL" id="MEB4592328.1"/>
    </source>
</evidence>
<gene>
    <name evidence="1" type="ORF">VSS37_15175</name>
</gene>
<comment type="caution">
    <text evidence="1">The sequence shown here is derived from an EMBL/GenBank/DDBJ whole genome shotgun (WGS) entry which is preliminary data.</text>
</comment>
<reference evidence="1 2" key="2">
    <citation type="submission" date="2024-01" db="EMBL/GenBank/DDBJ databases">
        <authorList>
            <person name="Xie X."/>
        </authorList>
    </citation>
    <scope>NUCLEOTIDE SEQUENCE [LARGE SCALE GENOMIC DNA]</scope>
    <source>
        <strain evidence="1">SCUT-1</strain>
    </source>
</reference>
<protein>
    <submittedName>
        <fullName evidence="1">Uncharacterized protein</fullName>
    </submittedName>
</protein>
<keyword evidence="2" id="KW-1185">Reference proteome</keyword>
<dbReference type="RefSeq" id="WP_324696556.1">
    <property type="nucleotide sequence ID" value="NZ_JAYMYJ010000131.1"/>
</dbReference>
<accession>A0ABU6D106</accession>
<dbReference type="Proteomes" id="UP001308005">
    <property type="component" value="Unassembled WGS sequence"/>
</dbReference>
<organism evidence="1 2">
    <name type="scientific">Candidatus Thiothrix phosphatis</name>
    <dbReference type="NCBI Taxonomy" id="3112415"/>
    <lineage>
        <taxon>Bacteria</taxon>
        <taxon>Pseudomonadati</taxon>
        <taxon>Pseudomonadota</taxon>
        <taxon>Gammaproteobacteria</taxon>
        <taxon>Thiotrichales</taxon>
        <taxon>Thiotrichaceae</taxon>
        <taxon>Thiothrix</taxon>
    </lineage>
</organism>